<accession>A0ACC0AQM6</accession>
<comment type="caution">
    <text evidence="1">The sequence shown here is derived from an EMBL/GenBank/DDBJ whole genome shotgun (WGS) entry which is preliminary data.</text>
</comment>
<evidence type="ECO:0000313" key="1">
    <source>
        <dbReference type="EMBL" id="KAI5662854.1"/>
    </source>
</evidence>
<dbReference type="EMBL" id="CM044705">
    <property type="protein sequence ID" value="KAI5662854.1"/>
    <property type="molecule type" value="Genomic_DNA"/>
</dbReference>
<proteinExistence type="predicted"/>
<keyword evidence="2" id="KW-1185">Reference proteome</keyword>
<sequence>MAPSSSSRKKGKRKVSIELVNVVGEDRISNLPDCILYFILSFLPILHYSLIFFSMLGVRMRFLTQPQTTWVSILKNLLTGFLFMIMLLHLKICISIWREKISKLHFDSWISVVIATNIKHLDLQTSYIECIELPKNLFICEILECLKLCDLQTHTLILFSVTFGDEKTFHKLVDGCLILEILCFIKNFHEWDFMPTLLVSSPTLKKFDMTLSSYYDSMVFEIRAPLLQYLSISNFFKRKLILNSLSSLFEVYIDVTDVYVAKEAGEISYSNSTLSNLGNATAPLPKFPRLSKFAINGTISFTCLKDCEDDLQLIKYFLQHGEILEKIDQYVANNLNTKVHLEMGRTVLVLIMLIPRNGKLKLIKSKCGKKVSSEEEDILGDDRINGGIWGWILMVCVLARRPWVTVAAGIYLELTARYSSDKEVVKFSSESDDLGDDGIRNLSDSILYFILSFIPTIETIQINALSTRWKCLWTKVSILHRSSTYKFSYYSVNKTQEHARFLEKIDIYVEEDLDVNLKFERLKKISVLPDFSNV</sequence>
<gene>
    <name evidence="1" type="ORF">M9H77_22177</name>
</gene>
<evidence type="ECO:0000313" key="2">
    <source>
        <dbReference type="Proteomes" id="UP001060085"/>
    </source>
</evidence>
<dbReference type="Proteomes" id="UP001060085">
    <property type="component" value="Linkage Group LG05"/>
</dbReference>
<protein>
    <submittedName>
        <fullName evidence="1">Uncharacterized protein</fullName>
    </submittedName>
</protein>
<name>A0ACC0AQM6_CATRO</name>
<organism evidence="1 2">
    <name type="scientific">Catharanthus roseus</name>
    <name type="common">Madagascar periwinkle</name>
    <name type="synonym">Vinca rosea</name>
    <dbReference type="NCBI Taxonomy" id="4058"/>
    <lineage>
        <taxon>Eukaryota</taxon>
        <taxon>Viridiplantae</taxon>
        <taxon>Streptophyta</taxon>
        <taxon>Embryophyta</taxon>
        <taxon>Tracheophyta</taxon>
        <taxon>Spermatophyta</taxon>
        <taxon>Magnoliopsida</taxon>
        <taxon>eudicotyledons</taxon>
        <taxon>Gunneridae</taxon>
        <taxon>Pentapetalae</taxon>
        <taxon>asterids</taxon>
        <taxon>lamiids</taxon>
        <taxon>Gentianales</taxon>
        <taxon>Apocynaceae</taxon>
        <taxon>Rauvolfioideae</taxon>
        <taxon>Vinceae</taxon>
        <taxon>Catharanthinae</taxon>
        <taxon>Catharanthus</taxon>
    </lineage>
</organism>
<reference evidence="2" key="1">
    <citation type="journal article" date="2023" name="Nat. Plants">
        <title>Single-cell RNA sequencing provides a high-resolution roadmap for understanding the multicellular compartmentation of specialized metabolism.</title>
        <authorList>
            <person name="Sun S."/>
            <person name="Shen X."/>
            <person name="Li Y."/>
            <person name="Li Y."/>
            <person name="Wang S."/>
            <person name="Li R."/>
            <person name="Zhang H."/>
            <person name="Shen G."/>
            <person name="Guo B."/>
            <person name="Wei J."/>
            <person name="Xu J."/>
            <person name="St-Pierre B."/>
            <person name="Chen S."/>
            <person name="Sun C."/>
        </authorList>
    </citation>
    <scope>NUCLEOTIDE SEQUENCE [LARGE SCALE GENOMIC DNA]</scope>
</reference>